<dbReference type="InterPro" id="IPR002711">
    <property type="entry name" value="HNH"/>
</dbReference>
<evidence type="ECO:0000256" key="1">
    <source>
        <dbReference type="SAM" id="MobiDB-lite"/>
    </source>
</evidence>
<gene>
    <name evidence="3" type="ORF">L829_1118</name>
</gene>
<dbReference type="SMART" id="SM00507">
    <property type="entry name" value="HNHc"/>
    <property type="match status" value="1"/>
</dbReference>
<reference evidence="3 4" key="1">
    <citation type="submission" date="2014-01" db="EMBL/GenBank/DDBJ databases">
        <authorList>
            <person name="Zelazny A."/>
            <person name="Olivier K."/>
            <person name="Sampaio E.P."/>
            <person name="Holland S.M."/>
            <person name="Tallon L.J."/>
            <person name="Sadzewicz L.K."/>
            <person name="Sengamalay N."/>
            <person name="Fraser C.M."/>
            <person name="Hine E."/>
            <person name="Shefchek K.A."/>
            <person name="Das S.P."/>
            <person name="Shallom S.J."/>
            <person name="Agrawal S."/>
            <person name="Tettelin H."/>
        </authorList>
    </citation>
    <scope>NUCLEOTIDE SEQUENCE [LARGE SCALE GENOMIC DNA]</scope>
    <source>
        <strain evidence="3 4">MAB_030201_1075</strain>
    </source>
</reference>
<feature type="compositionally biased region" description="Basic residues" evidence="1">
    <location>
        <begin position="131"/>
        <end position="140"/>
    </location>
</feature>
<evidence type="ECO:0000259" key="2">
    <source>
        <dbReference type="SMART" id="SM00507"/>
    </source>
</evidence>
<proteinExistence type="predicted"/>
<organism evidence="3 4">
    <name type="scientific">Mycobacteroides abscessus MAB_030201_1075</name>
    <dbReference type="NCBI Taxonomy" id="1335410"/>
    <lineage>
        <taxon>Bacteria</taxon>
        <taxon>Bacillati</taxon>
        <taxon>Actinomycetota</taxon>
        <taxon>Actinomycetes</taxon>
        <taxon>Mycobacteriales</taxon>
        <taxon>Mycobacteriaceae</taxon>
        <taxon>Mycobacteroides</taxon>
        <taxon>Mycobacteroides abscessus</taxon>
    </lineage>
</organism>
<keyword evidence="3" id="KW-0378">Hydrolase</keyword>
<dbReference type="GO" id="GO:0008270">
    <property type="term" value="F:zinc ion binding"/>
    <property type="evidence" value="ECO:0007669"/>
    <property type="project" value="InterPro"/>
</dbReference>
<evidence type="ECO:0000313" key="4">
    <source>
        <dbReference type="Proteomes" id="UP000019854"/>
    </source>
</evidence>
<feature type="domain" description="HNH nuclease" evidence="2">
    <location>
        <begin position="8"/>
        <end position="53"/>
    </location>
</feature>
<comment type="caution">
    <text evidence="3">The sequence shown here is derived from an EMBL/GenBank/DDBJ whole genome shotgun (WGS) entry which is preliminary data.</text>
</comment>
<name>A0A829PJB7_9MYCO</name>
<dbReference type="CDD" id="cd00085">
    <property type="entry name" value="HNHc"/>
    <property type="match status" value="1"/>
</dbReference>
<feature type="compositionally biased region" description="Basic and acidic residues" evidence="1">
    <location>
        <begin position="60"/>
        <end position="87"/>
    </location>
</feature>
<dbReference type="InterPro" id="IPR003615">
    <property type="entry name" value="HNH_nuc"/>
</dbReference>
<keyword evidence="3" id="KW-0540">Nuclease</keyword>
<protein>
    <submittedName>
        <fullName evidence="3">HNH endonuclease family protein</fullName>
    </submittedName>
</protein>
<dbReference type="Proteomes" id="UP000019854">
    <property type="component" value="Unassembled WGS sequence"/>
</dbReference>
<dbReference type="AlphaFoldDB" id="A0A829PJB7"/>
<feature type="compositionally biased region" description="Basic and acidic residues" evidence="1">
    <location>
        <begin position="95"/>
        <end position="107"/>
    </location>
</feature>
<dbReference type="Gene3D" id="1.10.30.50">
    <property type="match status" value="1"/>
</dbReference>
<dbReference type="GO" id="GO:0003676">
    <property type="term" value="F:nucleic acid binding"/>
    <property type="evidence" value="ECO:0007669"/>
    <property type="project" value="InterPro"/>
</dbReference>
<dbReference type="GO" id="GO:0004519">
    <property type="term" value="F:endonuclease activity"/>
    <property type="evidence" value="ECO:0007669"/>
    <property type="project" value="UniProtKB-KW"/>
</dbReference>
<sequence>MRAGGECQARDENGDKFYGCEGKAFAVHHIVPRHRGGTDHPDNLMAVCESCHARFSAVETTERARDRREVEEEQKRATHPGIKKEGYQRGNAVAEYRRKEQERREAAQVKPDNATPEKASPSPAPPPARKVVARPKRRDRSRTALTEAQRIASQRYCAARTSDGDRYDDCLGMAVGVFDDQPLCETCYERESL</sequence>
<evidence type="ECO:0000313" key="3">
    <source>
        <dbReference type="EMBL" id="ETZ87570.1"/>
    </source>
</evidence>
<keyword evidence="3" id="KW-0255">Endonuclease</keyword>
<feature type="region of interest" description="Disordered" evidence="1">
    <location>
        <begin position="59"/>
        <end position="144"/>
    </location>
</feature>
<dbReference type="EMBL" id="JAOX01000001">
    <property type="protein sequence ID" value="ETZ87570.1"/>
    <property type="molecule type" value="Genomic_DNA"/>
</dbReference>
<dbReference type="Pfam" id="PF01844">
    <property type="entry name" value="HNH"/>
    <property type="match status" value="1"/>
</dbReference>
<accession>A0A829PJB7</accession>